<keyword evidence="8" id="KW-0406">Ion transport</keyword>
<comment type="similarity">
    <text evidence="2">Belongs to the CorA metal ion transporter (MIT) (TC 1.A.35) family.</text>
</comment>
<dbReference type="Proteomes" id="UP000824024">
    <property type="component" value="Unassembled WGS sequence"/>
</dbReference>
<comment type="caution">
    <text evidence="14">The sequence shown here is derived from an EMBL/GenBank/DDBJ whole genome shotgun (WGS) entry which is preliminary data.</text>
</comment>
<comment type="subcellular location">
    <subcellularLocation>
        <location evidence="1">Cell membrane</location>
        <topology evidence="1">Multi-pass membrane protein</topology>
    </subcellularLocation>
</comment>
<gene>
    <name evidence="14" type="ORF">IAA08_03175</name>
</gene>
<protein>
    <submittedName>
        <fullName evidence="14">Cobalt transporter</fullName>
    </submittedName>
</protein>
<evidence type="ECO:0000256" key="10">
    <source>
        <dbReference type="ARBA" id="ARBA00034269"/>
    </source>
</evidence>
<dbReference type="PANTHER" id="PTHR46494:SF1">
    <property type="entry name" value="CORA FAMILY METAL ION TRANSPORTER (EUROFUNG)"/>
    <property type="match status" value="1"/>
</dbReference>
<dbReference type="SUPFAM" id="SSF144083">
    <property type="entry name" value="Magnesium transport protein CorA, transmembrane region"/>
    <property type="match status" value="1"/>
</dbReference>
<dbReference type="InterPro" id="IPR045863">
    <property type="entry name" value="CorA_TM1_TM2"/>
</dbReference>
<comment type="function">
    <text evidence="11">Mediates influx of magnesium ions. Alternates between open and closed states. Activated by low cytoplasmic Mg(2+) levels. Inactive when cytoplasmic Mg(2+) levels are high.</text>
</comment>
<evidence type="ECO:0000256" key="9">
    <source>
        <dbReference type="ARBA" id="ARBA00023136"/>
    </source>
</evidence>
<dbReference type="Gene3D" id="1.20.58.340">
    <property type="entry name" value="Magnesium transport protein CorA, transmembrane region"/>
    <property type="match status" value="2"/>
</dbReference>
<dbReference type="EMBL" id="DXCH01000087">
    <property type="protein sequence ID" value="HIZ06923.1"/>
    <property type="molecule type" value="Genomic_DNA"/>
</dbReference>
<feature type="coiled-coil region" evidence="12">
    <location>
        <begin position="171"/>
        <end position="198"/>
    </location>
</feature>
<evidence type="ECO:0000256" key="4">
    <source>
        <dbReference type="ARBA" id="ARBA00022475"/>
    </source>
</evidence>
<dbReference type="AlphaFoldDB" id="A0A9D2D1N5"/>
<accession>A0A9D2D1N5</accession>
<feature type="transmembrane region" description="Helical" evidence="13">
    <location>
        <begin position="246"/>
        <end position="266"/>
    </location>
</feature>
<reference evidence="14" key="1">
    <citation type="journal article" date="2021" name="PeerJ">
        <title>Extensive microbial diversity within the chicken gut microbiome revealed by metagenomics and culture.</title>
        <authorList>
            <person name="Gilroy R."/>
            <person name="Ravi A."/>
            <person name="Getino M."/>
            <person name="Pursley I."/>
            <person name="Horton D.L."/>
            <person name="Alikhan N.F."/>
            <person name="Baker D."/>
            <person name="Gharbi K."/>
            <person name="Hall N."/>
            <person name="Watson M."/>
            <person name="Adriaenssens E.M."/>
            <person name="Foster-Nyarko E."/>
            <person name="Jarju S."/>
            <person name="Secka A."/>
            <person name="Antonio M."/>
            <person name="Oren A."/>
            <person name="Chaudhuri R.R."/>
            <person name="La Ragione R."/>
            <person name="Hildebrand F."/>
            <person name="Pallen M.J."/>
        </authorList>
    </citation>
    <scope>NUCLEOTIDE SEQUENCE</scope>
    <source>
        <strain evidence="14">CHK192-9172</strain>
    </source>
</reference>
<keyword evidence="3" id="KW-0813">Transport</keyword>
<evidence type="ECO:0000256" key="6">
    <source>
        <dbReference type="ARBA" id="ARBA00022842"/>
    </source>
</evidence>
<evidence type="ECO:0000313" key="15">
    <source>
        <dbReference type="Proteomes" id="UP000824024"/>
    </source>
</evidence>
<dbReference type="GO" id="GO:0015095">
    <property type="term" value="F:magnesium ion transmembrane transporter activity"/>
    <property type="evidence" value="ECO:0007669"/>
    <property type="project" value="TreeGrafter"/>
</dbReference>
<evidence type="ECO:0000256" key="12">
    <source>
        <dbReference type="SAM" id="Coils"/>
    </source>
</evidence>
<sequence length="304" mass="36078">MYYQITGELKRLKKDQIPQNDFFAALLTPQEWEEQKEALGYPKQAGQEYTKIHSCKAEVYSKYIFGAILCPDKDHLLKYAYELVYYINEKSIVIIDDGTLASRILCRIVQKYQHQEITPELFLYGFLQWFIKDDIQLLETFEKKLFSLEETALSGKIHNLMPDLLLCRRELTRLNCYYQQLEDMARELEENEKGYFDEKRLNYIHLLGDRAGRLFDSARQLTEYCQTLREVYQAEIDHRQNRHMQFLTVITSIFFPLTLITGWYGMNFTNIPEIHSPWGYLIIILVSLSIIAGEVIYFKKKKIL</sequence>
<evidence type="ECO:0000256" key="13">
    <source>
        <dbReference type="SAM" id="Phobius"/>
    </source>
</evidence>
<dbReference type="GO" id="GO:0015087">
    <property type="term" value="F:cobalt ion transmembrane transporter activity"/>
    <property type="evidence" value="ECO:0007669"/>
    <property type="project" value="TreeGrafter"/>
</dbReference>
<dbReference type="PANTHER" id="PTHR46494">
    <property type="entry name" value="CORA FAMILY METAL ION TRANSPORTER (EUROFUNG)"/>
    <property type="match status" value="1"/>
</dbReference>
<dbReference type="GO" id="GO:0050897">
    <property type="term" value="F:cobalt ion binding"/>
    <property type="evidence" value="ECO:0007669"/>
    <property type="project" value="TreeGrafter"/>
</dbReference>
<evidence type="ECO:0000256" key="3">
    <source>
        <dbReference type="ARBA" id="ARBA00022448"/>
    </source>
</evidence>
<comment type="catalytic activity">
    <reaction evidence="10">
        <text>Mg(2+)(in) = Mg(2+)(out)</text>
        <dbReference type="Rhea" id="RHEA:29827"/>
        <dbReference type="ChEBI" id="CHEBI:18420"/>
    </reaction>
</comment>
<organism evidence="14 15">
    <name type="scientific">Candidatus Eubacterium avistercoris</name>
    <dbReference type="NCBI Taxonomy" id="2838567"/>
    <lineage>
        <taxon>Bacteria</taxon>
        <taxon>Bacillati</taxon>
        <taxon>Bacillota</taxon>
        <taxon>Clostridia</taxon>
        <taxon>Eubacteriales</taxon>
        <taxon>Eubacteriaceae</taxon>
        <taxon>Eubacterium</taxon>
    </lineage>
</organism>
<dbReference type="Pfam" id="PF01544">
    <property type="entry name" value="CorA"/>
    <property type="match status" value="1"/>
</dbReference>
<keyword evidence="9 13" id="KW-0472">Membrane</keyword>
<dbReference type="GO" id="GO:0005886">
    <property type="term" value="C:plasma membrane"/>
    <property type="evidence" value="ECO:0007669"/>
    <property type="project" value="UniProtKB-SubCell"/>
</dbReference>
<keyword evidence="6" id="KW-0460">Magnesium</keyword>
<dbReference type="GO" id="GO:0000287">
    <property type="term" value="F:magnesium ion binding"/>
    <property type="evidence" value="ECO:0007669"/>
    <property type="project" value="TreeGrafter"/>
</dbReference>
<evidence type="ECO:0000256" key="7">
    <source>
        <dbReference type="ARBA" id="ARBA00022989"/>
    </source>
</evidence>
<dbReference type="InterPro" id="IPR002523">
    <property type="entry name" value="MgTranspt_CorA/ZnTranspt_ZntB"/>
</dbReference>
<evidence type="ECO:0000256" key="5">
    <source>
        <dbReference type="ARBA" id="ARBA00022692"/>
    </source>
</evidence>
<evidence type="ECO:0000313" key="14">
    <source>
        <dbReference type="EMBL" id="HIZ06923.1"/>
    </source>
</evidence>
<feature type="transmembrane region" description="Helical" evidence="13">
    <location>
        <begin position="278"/>
        <end position="298"/>
    </location>
</feature>
<reference evidence="14" key="2">
    <citation type="submission" date="2021-04" db="EMBL/GenBank/DDBJ databases">
        <authorList>
            <person name="Gilroy R."/>
        </authorList>
    </citation>
    <scope>NUCLEOTIDE SEQUENCE</scope>
    <source>
        <strain evidence="14">CHK192-9172</strain>
    </source>
</reference>
<dbReference type="FunFam" id="1.20.58.340:FF:000004">
    <property type="entry name" value="Magnesium transport protein CorA"/>
    <property type="match status" value="1"/>
</dbReference>
<evidence type="ECO:0000256" key="2">
    <source>
        <dbReference type="ARBA" id="ARBA00009765"/>
    </source>
</evidence>
<name>A0A9D2D1N5_9FIRM</name>
<proteinExistence type="inferred from homology"/>
<dbReference type="InterPro" id="IPR045861">
    <property type="entry name" value="CorA_cytoplasmic_dom"/>
</dbReference>
<keyword evidence="4" id="KW-1003">Cell membrane</keyword>
<keyword evidence="7 13" id="KW-1133">Transmembrane helix</keyword>
<keyword evidence="12" id="KW-0175">Coiled coil</keyword>
<keyword evidence="5 13" id="KW-0812">Transmembrane</keyword>
<dbReference type="CDD" id="cd12826">
    <property type="entry name" value="EcCorA_ZntB-like_u1"/>
    <property type="match status" value="1"/>
</dbReference>
<evidence type="ECO:0000256" key="1">
    <source>
        <dbReference type="ARBA" id="ARBA00004651"/>
    </source>
</evidence>
<evidence type="ECO:0000256" key="11">
    <source>
        <dbReference type="ARBA" id="ARBA00045497"/>
    </source>
</evidence>
<evidence type="ECO:0000256" key="8">
    <source>
        <dbReference type="ARBA" id="ARBA00023065"/>
    </source>
</evidence>
<dbReference type="SUPFAM" id="SSF143865">
    <property type="entry name" value="CorA soluble domain-like"/>
    <property type="match status" value="1"/>
</dbReference>